<name>A0ABP1NIA6_XYLVO</name>
<accession>A0ABP1NIA6</accession>
<proteinExistence type="predicted"/>
<evidence type="ECO:0000256" key="1">
    <source>
        <dbReference type="SAM" id="MobiDB-lite"/>
    </source>
</evidence>
<protein>
    <submittedName>
        <fullName evidence="2">Uncharacterized protein</fullName>
    </submittedName>
</protein>
<feature type="compositionally biased region" description="Basic residues" evidence="1">
    <location>
        <begin position="28"/>
        <end position="39"/>
    </location>
</feature>
<sequence length="158" mass="18538">MFWCAPRKVKSMTIEENEEANVAVEGRKSKKRHRKKRQRNVTNSRRIDILAQPKSMKHKQEQKNRSSNVTESTRIHKIPRSSQNLKNQTSLKEVRPPKSSKMKNIKASREFLDNFRKIPTSKDSSSIVLPKKIGIRLFSLGQAIQIYSLLYMYICYFL</sequence>
<gene>
    <name evidence="2" type="ORF">XYLVIOL_LOCUS3764</name>
</gene>
<comment type="caution">
    <text evidence="2">The sequence shown here is derived from an EMBL/GenBank/DDBJ whole genome shotgun (WGS) entry which is preliminary data.</text>
</comment>
<evidence type="ECO:0000313" key="3">
    <source>
        <dbReference type="Proteomes" id="UP001642520"/>
    </source>
</evidence>
<evidence type="ECO:0000313" key="2">
    <source>
        <dbReference type="EMBL" id="CAL7939256.1"/>
    </source>
</evidence>
<keyword evidence="3" id="KW-1185">Reference proteome</keyword>
<reference evidence="2 3" key="1">
    <citation type="submission" date="2024-08" db="EMBL/GenBank/DDBJ databases">
        <authorList>
            <person name="Will J Nash"/>
            <person name="Angela Man"/>
            <person name="Seanna McTaggart"/>
            <person name="Kendall Baker"/>
            <person name="Tom Barker"/>
            <person name="Leah Catchpole"/>
            <person name="Alex Durrant"/>
            <person name="Karim Gharbi"/>
            <person name="Naomi Irish"/>
            <person name="Gemy Kaithakottil"/>
            <person name="Debby Ku"/>
            <person name="Aaliyah Providence"/>
            <person name="Felix Shaw"/>
            <person name="David Swarbreck"/>
            <person name="Chris Watkins"/>
            <person name="Ann M. McCartney"/>
            <person name="Giulio Formenti"/>
            <person name="Alice Mouton"/>
            <person name="Noel Vella"/>
            <person name="Bjorn M von Reumont"/>
            <person name="Adriana Vella"/>
            <person name="Wilfried Haerty"/>
        </authorList>
    </citation>
    <scope>NUCLEOTIDE SEQUENCE [LARGE SCALE GENOMIC DNA]</scope>
</reference>
<feature type="region of interest" description="Disordered" evidence="1">
    <location>
        <begin position="19"/>
        <end position="103"/>
    </location>
</feature>
<organism evidence="2 3">
    <name type="scientific">Xylocopa violacea</name>
    <name type="common">Violet carpenter bee</name>
    <name type="synonym">Apis violacea</name>
    <dbReference type="NCBI Taxonomy" id="135666"/>
    <lineage>
        <taxon>Eukaryota</taxon>
        <taxon>Metazoa</taxon>
        <taxon>Ecdysozoa</taxon>
        <taxon>Arthropoda</taxon>
        <taxon>Hexapoda</taxon>
        <taxon>Insecta</taxon>
        <taxon>Pterygota</taxon>
        <taxon>Neoptera</taxon>
        <taxon>Endopterygota</taxon>
        <taxon>Hymenoptera</taxon>
        <taxon>Apocrita</taxon>
        <taxon>Aculeata</taxon>
        <taxon>Apoidea</taxon>
        <taxon>Anthophila</taxon>
        <taxon>Apidae</taxon>
        <taxon>Xylocopa</taxon>
        <taxon>Xylocopa</taxon>
    </lineage>
</organism>
<feature type="compositionally biased region" description="Polar residues" evidence="1">
    <location>
        <begin position="80"/>
        <end position="91"/>
    </location>
</feature>
<dbReference type="Proteomes" id="UP001642520">
    <property type="component" value="Unassembled WGS sequence"/>
</dbReference>
<dbReference type="EMBL" id="CAXAJV020001289">
    <property type="protein sequence ID" value="CAL7939256.1"/>
    <property type="molecule type" value="Genomic_DNA"/>
</dbReference>